<evidence type="ECO:0000313" key="1">
    <source>
        <dbReference type="EMBL" id="KAK7498109.1"/>
    </source>
</evidence>
<dbReference type="AlphaFoldDB" id="A0ABD0LF79"/>
<protein>
    <submittedName>
        <fullName evidence="1">Uncharacterized protein</fullName>
    </submittedName>
</protein>
<feature type="non-terminal residue" evidence="1">
    <location>
        <position position="1"/>
    </location>
</feature>
<organism evidence="1 2">
    <name type="scientific">Batillaria attramentaria</name>
    <dbReference type="NCBI Taxonomy" id="370345"/>
    <lineage>
        <taxon>Eukaryota</taxon>
        <taxon>Metazoa</taxon>
        <taxon>Spiralia</taxon>
        <taxon>Lophotrochozoa</taxon>
        <taxon>Mollusca</taxon>
        <taxon>Gastropoda</taxon>
        <taxon>Caenogastropoda</taxon>
        <taxon>Sorbeoconcha</taxon>
        <taxon>Cerithioidea</taxon>
        <taxon>Batillariidae</taxon>
        <taxon>Batillaria</taxon>
    </lineage>
</organism>
<evidence type="ECO:0000313" key="2">
    <source>
        <dbReference type="Proteomes" id="UP001519460"/>
    </source>
</evidence>
<comment type="caution">
    <text evidence="1">The sequence shown here is derived from an EMBL/GenBank/DDBJ whole genome shotgun (WGS) entry which is preliminary data.</text>
</comment>
<sequence>GLEPRIGLHIFCQPADVSSRDLHRWPSNRVRKLKSVDQARLVATTFDCKYAETSAALNHYVDELLVGIVSQIRLQLSIPFTTIFFPGKEAKRRKEKKALCKGPKGFLTRLFRRGGFGSHGTKKEKAVDNLYEL</sequence>
<dbReference type="Gene3D" id="3.40.50.300">
    <property type="entry name" value="P-loop containing nucleotide triphosphate hydrolases"/>
    <property type="match status" value="1"/>
</dbReference>
<dbReference type="Proteomes" id="UP001519460">
    <property type="component" value="Unassembled WGS sequence"/>
</dbReference>
<dbReference type="PANTHER" id="PTHR45775">
    <property type="entry name" value="RAD, GEM/KIR FAMILY MEMBER 2, ISOFORM C"/>
    <property type="match status" value="1"/>
</dbReference>
<dbReference type="EMBL" id="JACVVK020000053">
    <property type="protein sequence ID" value="KAK7498109.1"/>
    <property type="molecule type" value="Genomic_DNA"/>
</dbReference>
<dbReference type="InterPro" id="IPR027417">
    <property type="entry name" value="P-loop_NTPase"/>
</dbReference>
<gene>
    <name evidence="1" type="ORF">BaRGS_00010697</name>
</gene>
<accession>A0ABD0LF79</accession>
<proteinExistence type="predicted"/>
<reference evidence="1 2" key="1">
    <citation type="journal article" date="2023" name="Sci. Data">
        <title>Genome assembly of the Korean intertidal mud-creeper Batillaria attramentaria.</title>
        <authorList>
            <person name="Patra A.K."/>
            <person name="Ho P.T."/>
            <person name="Jun S."/>
            <person name="Lee S.J."/>
            <person name="Kim Y."/>
            <person name="Won Y.J."/>
        </authorList>
    </citation>
    <scope>NUCLEOTIDE SEQUENCE [LARGE SCALE GENOMIC DNA]</scope>
    <source>
        <strain evidence="1">Wonlab-2016</strain>
    </source>
</reference>
<dbReference type="InterPro" id="IPR051641">
    <property type="entry name" value="RGK_GTP-binding_reg"/>
</dbReference>
<keyword evidence="2" id="KW-1185">Reference proteome</keyword>
<name>A0ABD0LF79_9CAEN</name>
<dbReference type="PANTHER" id="PTHR45775:SF6">
    <property type="entry name" value="RAD, GEM_KIR FAMILY MEMBER 2, ISOFORM C"/>
    <property type="match status" value="1"/>
</dbReference>